<proteinExistence type="predicted"/>
<organism evidence="1 2">
    <name type="scientific">Elizabethkingia anophelis NUHP1</name>
    <dbReference type="NCBI Taxonomy" id="1338011"/>
    <lineage>
        <taxon>Bacteria</taxon>
        <taxon>Pseudomonadati</taxon>
        <taxon>Bacteroidota</taxon>
        <taxon>Flavobacteriia</taxon>
        <taxon>Flavobacteriales</taxon>
        <taxon>Weeksellaceae</taxon>
        <taxon>Elizabethkingia</taxon>
    </lineage>
</organism>
<gene>
    <name evidence="1" type="ORF">BD94_2327</name>
</gene>
<name>A0A077EF99_9FLAO</name>
<reference evidence="1 2" key="1">
    <citation type="journal article" date="2013" name="Lancet">
        <title>First case of E anophelis outbreak in an intensive-care unit.</title>
        <authorList>
            <person name="Teo J."/>
            <person name="Tan S.Y."/>
            <person name="Tay M."/>
            <person name="Ding Y."/>
            <person name="Kjelleberg S."/>
            <person name="Givskov M."/>
            <person name="Lin R.T."/>
            <person name="Yang L."/>
        </authorList>
    </citation>
    <scope>NUCLEOTIDE SEQUENCE [LARGE SCALE GENOMIC DNA]</scope>
    <source>
        <strain evidence="1 2">NUHP1</strain>
    </source>
</reference>
<evidence type="ECO:0000313" key="2">
    <source>
        <dbReference type="Proteomes" id="UP000028933"/>
    </source>
</evidence>
<sequence>MRNFKYFYGKETEQPQNKIELDKDNLLLYGENGSGKSSIYWGLYTFLQSAIKDPRTEIEKYFDPEDNQNLRNRFADTNDESGVIVEFIAPSGGTIKELKRNTDGSYSINTFQDAFVNRVLVGSDFINYKFLSKIYDFRNSEHIDLFEMFERDILMFIDFEEAYTQHDGTLSTKTYASDWWKFICSASATLPFNGNIVSVSSEEYRRFKNTTLPRFVELLKRFLHDITQGANEYLQEQFKEDFTISFDTESITCEYNKNISQRAKDGKLHKPSIPLKVHFNHDSLVEANKQILKPHTFLNEARLTAIALAIRLSILDRRPTLPNSARILVLDDLLLSLDMSHRDKVLDILLSPTFIDTYQILILTHDRAFYNMCKNRIQDRFEKGWIFKEMYQHQTDSGIPCPFVPEQSNYLDLAKKYLKEFDYPASANYLRKEAERVFKYLLPRNLSLYFKEDKGMITLQLDNLISNFLKYFNELGGNIEPFKKIKEHKDLLLNPLSHDNTESPIYRRELDNIIKILEKLNQLKVHTIGLDDDLNEYIFELHETDSVGDNWTIEFTLKETYRGIKDLDANWYLSNPKCHFLSKQNTTQNAAKVALGNDVKLGQGYGNIRYALGIKTDIADNEKDLKEVVFKDGQKLIDILNA</sequence>
<dbReference type="eggNOG" id="COG1195">
    <property type="taxonomic scope" value="Bacteria"/>
</dbReference>
<dbReference type="EMBL" id="CP007547">
    <property type="protein sequence ID" value="AIL46102.1"/>
    <property type="molecule type" value="Genomic_DNA"/>
</dbReference>
<dbReference type="SUPFAM" id="SSF52540">
    <property type="entry name" value="P-loop containing nucleoside triphosphate hydrolases"/>
    <property type="match status" value="1"/>
</dbReference>
<protein>
    <recommendedName>
        <fullName evidence="3">RecF/RecN/SMC N-terminal domain-containing protein</fullName>
    </recommendedName>
</protein>
<evidence type="ECO:0008006" key="3">
    <source>
        <dbReference type="Google" id="ProtNLM"/>
    </source>
</evidence>
<dbReference type="Proteomes" id="UP000028933">
    <property type="component" value="Chromosome"/>
</dbReference>
<dbReference type="STRING" id="1338011.BD94_2327"/>
<dbReference type="AlphaFoldDB" id="A0A077EF99"/>
<dbReference type="Gene3D" id="3.40.50.300">
    <property type="entry name" value="P-loop containing nucleotide triphosphate hydrolases"/>
    <property type="match status" value="1"/>
</dbReference>
<accession>A0A077EF99</accession>
<evidence type="ECO:0000313" key="1">
    <source>
        <dbReference type="EMBL" id="AIL46102.1"/>
    </source>
</evidence>
<dbReference type="InterPro" id="IPR027417">
    <property type="entry name" value="P-loop_NTPase"/>
</dbReference>
<dbReference type="HOGENOM" id="CLU_030788_0_0_10"/>
<dbReference type="KEGG" id="eao:BD94_2327"/>